<dbReference type="EMBL" id="LGUT01000760">
    <property type="protein sequence ID" value="KOG90389.1"/>
    <property type="molecule type" value="Genomic_DNA"/>
</dbReference>
<keyword evidence="2" id="KW-0489">Methyltransferase</keyword>
<evidence type="ECO:0000313" key="3">
    <source>
        <dbReference type="Proteomes" id="UP000037020"/>
    </source>
</evidence>
<dbReference type="Pfam" id="PF13649">
    <property type="entry name" value="Methyltransf_25"/>
    <property type="match status" value="1"/>
</dbReference>
<dbReference type="Gene3D" id="2.20.130.10">
    <property type="entry name" value="CAC2371-like domains"/>
    <property type="match status" value="1"/>
</dbReference>
<dbReference type="InterPro" id="IPR041698">
    <property type="entry name" value="Methyltransf_25"/>
</dbReference>
<proteinExistence type="predicted"/>
<accession>A0ABR5JAF6</accession>
<gene>
    <name evidence="2" type="ORF">ADK38_09055</name>
</gene>
<keyword evidence="3" id="KW-1185">Reference proteome</keyword>
<organism evidence="2 3">
    <name type="scientific">Streptomyces varsoviensis</name>
    <dbReference type="NCBI Taxonomy" id="67373"/>
    <lineage>
        <taxon>Bacteria</taxon>
        <taxon>Bacillati</taxon>
        <taxon>Actinomycetota</taxon>
        <taxon>Actinomycetes</taxon>
        <taxon>Kitasatosporales</taxon>
        <taxon>Streptomycetaceae</taxon>
        <taxon>Streptomyces</taxon>
    </lineage>
</organism>
<dbReference type="GO" id="GO:0008168">
    <property type="term" value="F:methyltransferase activity"/>
    <property type="evidence" value="ECO:0007669"/>
    <property type="project" value="UniProtKB-KW"/>
</dbReference>
<comment type="caution">
    <text evidence="2">The sequence shown here is derived from an EMBL/GenBank/DDBJ whole genome shotgun (WGS) entry which is preliminary data.</text>
</comment>
<dbReference type="RefSeq" id="WP_030883331.1">
    <property type="nucleotide sequence ID" value="NZ_JBIRHZ010000012.1"/>
</dbReference>
<dbReference type="CDD" id="cd02440">
    <property type="entry name" value="AdoMet_MTases"/>
    <property type="match status" value="1"/>
</dbReference>
<dbReference type="SUPFAM" id="SSF53335">
    <property type="entry name" value="S-adenosyl-L-methionine-dependent methyltransferases"/>
    <property type="match status" value="1"/>
</dbReference>
<dbReference type="GO" id="GO:0032259">
    <property type="term" value="P:methylation"/>
    <property type="evidence" value="ECO:0007669"/>
    <property type="project" value="UniProtKB-KW"/>
</dbReference>
<sequence length="238" mass="26083">MEASNLFYRDPALYDAVQEDNSAAATCQALIERHRPRAATLADFGCGTGRDLAILAKRFECVGVDLQPGLVEYAHRIRPALDIRIGDMRTVRLQRCLDAMTCLGNSLAYIHENDDISAVFATFAAHALPGALLVLCSPVSPIIRPEATSATVRTPTGSAQVTISYEWDLRTQINTMHRHWALPSGDDARDTVRRRVLFPRELEHYASSAGFEVLDMLNGPPSATLTGPVAYTVARYAP</sequence>
<name>A0ABR5JAF6_9ACTN</name>
<reference evidence="2 3" key="1">
    <citation type="submission" date="2015-07" db="EMBL/GenBank/DDBJ databases">
        <authorList>
            <person name="Ju K.-S."/>
            <person name="Doroghazi J.R."/>
            <person name="Metcalf W.W."/>
        </authorList>
    </citation>
    <scope>NUCLEOTIDE SEQUENCE [LARGE SCALE GENOMIC DNA]</scope>
    <source>
        <strain evidence="2 3">NRRL B-3589</strain>
    </source>
</reference>
<dbReference type="Gene3D" id="3.40.50.150">
    <property type="entry name" value="Vaccinia Virus protein VP39"/>
    <property type="match status" value="1"/>
</dbReference>
<protein>
    <submittedName>
        <fullName evidence="2">Methyltransferase type 12</fullName>
    </submittedName>
</protein>
<evidence type="ECO:0000259" key="1">
    <source>
        <dbReference type="Pfam" id="PF13649"/>
    </source>
</evidence>
<dbReference type="Proteomes" id="UP000037020">
    <property type="component" value="Unassembled WGS sequence"/>
</dbReference>
<evidence type="ECO:0000313" key="2">
    <source>
        <dbReference type="EMBL" id="KOG90389.1"/>
    </source>
</evidence>
<keyword evidence="2" id="KW-0808">Transferase</keyword>
<feature type="domain" description="Methyltransferase" evidence="1">
    <location>
        <begin position="43"/>
        <end position="129"/>
    </location>
</feature>
<dbReference type="InterPro" id="IPR029063">
    <property type="entry name" value="SAM-dependent_MTases_sf"/>
</dbReference>